<keyword evidence="3" id="KW-1003">Cell membrane</keyword>
<keyword evidence="9" id="KW-0614">Plasmid</keyword>
<feature type="transmembrane region" description="Helical" evidence="8">
    <location>
        <begin position="31"/>
        <end position="53"/>
    </location>
</feature>
<dbReference type="CDD" id="cd01127">
    <property type="entry name" value="TrwB_TraG_TraD_VirD4"/>
    <property type="match status" value="1"/>
</dbReference>
<dbReference type="SUPFAM" id="SSF52540">
    <property type="entry name" value="P-loop containing nucleoside triphosphate hydrolases"/>
    <property type="match status" value="1"/>
</dbReference>
<organism evidence="9 10">
    <name type="scientific">Skermanella cutis</name>
    <dbReference type="NCBI Taxonomy" id="2775420"/>
    <lineage>
        <taxon>Bacteria</taxon>
        <taxon>Pseudomonadati</taxon>
        <taxon>Pseudomonadota</taxon>
        <taxon>Alphaproteobacteria</taxon>
        <taxon>Rhodospirillales</taxon>
        <taxon>Azospirillaceae</taxon>
        <taxon>Skermanella</taxon>
    </lineage>
</organism>
<comment type="subcellular location">
    <subcellularLocation>
        <location evidence="1">Cell membrane</location>
        <topology evidence="1">Multi-pass membrane protein</topology>
    </subcellularLocation>
</comment>
<dbReference type="EMBL" id="CP067421">
    <property type="protein sequence ID" value="QQP92724.1"/>
    <property type="molecule type" value="Genomic_DNA"/>
</dbReference>
<dbReference type="PANTHER" id="PTHR37937:SF1">
    <property type="entry name" value="CONJUGATIVE TRANSFER: DNA TRANSPORT"/>
    <property type="match status" value="1"/>
</dbReference>
<keyword evidence="4 8" id="KW-0812">Transmembrane</keyword>
<evidence type="ECO:0000313" key="9">
    <source>
        <dbReference type="EMBL" id="QQP92724.1"/>
    </source>
</evidence>
<geneLocation type="plasmid" evidence="9 10">
    <name>pTT6-1</name>
</geneLocation>
<feature type="region of interest" description="Disordered" evidence="7">
    <location>
        <begin position="509"/>
        <end position="569"/>
    </location>
</feature>
<evidence type="ECO:0000256" key="5">
    <source>
        <dbReference type="ARBA" id="ARBA00022989"/>
    </source>
</evidence>
<reference evidence="9" key="1">
    <citation type="submission" date="2021-02" db="EMBL/GenBank/DDBJ databases">
        <title>Skermanella TT6 skin isolate.</title>
        <authorList>
            <person name="Lee K."/>
            <person name="Ganzorig M."/>
        </authorList>
    </citation>
    <scope>NUCLEOTIDE SEQUENCE</scope>
    <source>
        <strain evidence="9">TT6</strain>
    </source>
</reference>
<keyword evidence="6 8" id="KW-0472">Membrane</keyword>
<keyword evidence="5 8" id="KW-1133">Transmembrane helix</keyword>
<name>A0ABX7BE85_9PROT</name>
<dbReference type="RefSeq" id="WP_201081853.1">
    <property type="nucleotide sequence ID" value="NZ_CP067421.1"/>
</dbReference>
<evidence type="ECO:0000256" key="1">
    <source>
        <dbReference type="ARBA" id="ARBA00004651"/>
    </source>
</evidence>
<dbReference type="PANTHER" id="PTHR37937">
    <property type="entry name" value="CONJUGATIVE TRANSFER: DNA TRANSPORT"/>
    <property type="match status" value="1"/>
</dbReference>
<evidence type="ECO:0000256" key="6">
    <source>
        <dbReference type="ARBA" id="ARBA00023136"/>
    </source>
</evidence>
<evidence type="ECO:0000313" key="10">
    <source>
        <dbReference type="Proteomes" id="UP000595197"/>
    </source>
</evidence>
<dbReference type="InterPro" id="IPR051539">
    <property type="entry name" value="T4SS-coupling_protein"/>
</dbReference>
<dbReference type="InterPro" id="IPR027417">
    <property type="entry name" value="P-loop_NTPase"/>
</dbReference>
<dbReference type="Gene3D" id="3.40.50.300">
    <property type="entry name" value="P-loop containing nucleotide triphosphate hydrolases"/>
    <property type="match status" value="1"/>
</dbReference>
<evidence type="ECO:0000256" key="3">
    <source>
        <dbReference type="ARBA" id="ARBA00022475"/>
    </source>
</evidence>
<gene>
    <name evidence="9" type="ORF">IGS68_30140</name>
</gene>
<sequence>MTDFTVAQVIAHPEPFVQAARLWISSNAGLLAGWAAGALAVAGAAGFGAGAVADRLRRAAGERRRYGGLRAARKAGLLRNPGLERSGIPIGRIGRKRLCWVDQEPVLVTGGTRSGKGTGVIRPACLTYGGPMVMYDGGKGELFRDTSGWRARFSHVLNLDLTNPDGVHFNFLDEIDPANPVAGADNLAKAVPRPDDADGHFEPAADRLIAAVILHVLHAGAADRRNMAEVVRLVSRGDAGMRDIIRSAAHPVAVDRVNGLFGGAVLGSGADEGMKYRQSVYNSALVRLSVFEDPVVARITARSDFRMRDLFRLSPLLRPVSLYLTTPASEDDRLRPATSLFLSLLIGAILREQPALDGEPRCLLVIDEFASLRMEILQTAITKIVGCGATMLLGAQSLNALRQAPYGPYNQFRDNIRCHVAYAANDGLTQQEISRSCGTVAERRTSVSRGRPAAGWGRTHTETRSEVERPVLDAGGVRALPDRDELILITGQPVIRARKIRDFRDPVLSRRLGLPPAPMRGRDGRYPGLPRSPDPPGPAPRAEPAAPPPARPKRGRKLIAAPRAADEEG</sequence>
<comment type="similarity">
    <text evidence="2">Belongs to the VirD4/TraG family.</text>
</comment>
<feature type="region of interest" description="Disordered" evidence="7">
    <location>
        <begin position="444"/>
        <end position="466"/>
    </location>
</feature>
<evidence type="ECO:0000256" key="7">
    <source>
        <dbReference type="SAM" id="MobiDB-lite"/>
    </source>
</evidence>
<dbReference type="InterPro" id="IPR003688">
    <property type="entry name" value="TraG/VirD4"/>
</dbReference>
<proteinExistence type="inferred from homology"/>
<evidence type="ECO:0000256" key="8">
    <source>
        <dbReference type="SAM" id="Phobius"/>
    </source>
</evidence>
<accession>A0ABX7BE85</accession>
<dbReference type="Proteomes" id="UP000595197">
    <property type="component" value="Plasmid pTT6-1"/>
</dbReference>
<dbReference type="Pfam" id="PF02534">
    <property type="entry name" value="T4SS-DNA_transf"/>
    <property type="match status" value="1"/>
</dbReference>
<protein>
    <submittedName>
        <fullName evidence="9">Type IV secretory system conjugative DNA transfer family protein</fullName>
    </submittedName>
</protein>
<evidence type="ECO:0000256" key="4">
    <source>
        <dbReference type="ARBA" id="ARBA00022692"/>
    </source>
</evidence>
<evidence type="ECO:0000256" key="2">
    <source>
        <dbReference type="ARBA" id="ARBA00008806"/>
    </source>
</evidence>
<keyword evidence="10" id="KW-1185">Reference proteome</keyword>
<feature type="compositionally biased region" description="Pro residues" evidence="7">
    <location>
        <begin position="530"/>
        <end position="550"/>
    </location>
</feature>